<gene>
    <name evidence="1" type="ORF">METZ01_LOCUS462476</name>
</gene>
<sequence>MKRIILFCLVFLFSVSNISASHFMGGEITWTCIKGGPNVGQYIFEMKVYRDCNGITFSQTSQTLTHHNYPALGTTTPMLLNFISITDISPDGSPLSGNGCFDCASGQLGAVEEYIWRSDPITLGGTPPAEGWHFTWGSCCRSSSITNGMADDSWTLRAVMYPYTDPSTGNAI</sequence>
<evidence type="ECO:0000313" key="1">
    <source>
        <dbReference type="EMBL" id="SVE09622.1"/>
    </source>
</evidence>
<name>A0A383APF1_9ZZZZ</name>
<proteinExistence type="predicted"/>
<organism evidence="1">
    <name type="scientific">marine metagenome</name>
    <dbReference type="NCBI Taxonomy" id="408172"/>
    <lineage>
        <taxon>unclassified sequences</taxon>
        <taxon>metagenomes</taxon>
        <taxon>ecological metagenomes</taxon>
    </lineage>
</organism>
<feature type="non-terminal residue" evidence="1">
    <location>
        <position position="172"/>
    </location>
</feature>
<reference evidence="1" key="1">
    <citation type="submission" date="2018-05" db="EMBL/GenBank/DDBJ databases">
        <authorList>
            <person name="Lanie J.A."/>
            <person name="Ng W.-L."/>
            <person name="Kazmierczak K.M."/>
            <person name="Andrzejewski T.M."/>
            <person name="Davidsen T.M."/>
            <person name="Wayne K.J."/>
            <person name="Tettelin H."/>
            <person name="Glass J.I."/>
            <person name="Rusch D."/>
            <person name="Podicherti R."/>
            <person name="Tsui H.-C.T."/>
            <person name="Winkler M.E."/>
        </authorList>
    </citation>
    <scope>NUCLEOTIDE SEQUENCE</scope>
</reference>
<dbReference type="AlphaFoldDB" id="A0A383APF1"/>
<dbReference type="EMBL" id="UINC01193826">
    <property type="protein sequence ID" value="SVE09622.1"/>
    <property type="molecule type" value="Genomic_DNA"/>
</dbReference>
<protein>
    <submittedName>
        <fullName evidence="1">Uncharacterized protein</fullName>
    </submittedName>
</protein>
<accession>A0A383APF1</accession>